<accession>A0A7S7NVI2</accession>
<dbReference type="EMBL" id="CP063849">
    <property type="protein sequence ID" value="QOY90559.1"/>
    <property type="molecule type" value="Genomic_DNA"/>
</dbReference>
<keyword evidence="2" id="KW-1185">Reference proteome</keyword>
<name>A0A7S7NVI2_PALFE</name>
<evidence type="ECO:0000313" key="2">
    <source>
        <dbReference type="Proteomes" id="UP000593892"/>
    </source>
</evidence>
<dbReference type="Proteomes" id="UP000593892">
    <property type="component" value="Chromosome"/>
</dbReference>
<sequence length="93" mass="10589">MVELFKALKQGLKVKTFVGTSENAVQIQIWTALIAILILKYLQLKSTFGWSLSNLIALLRQQLFVHRDLWTWLNDPFQAPPSLVLAEQLPLGL</sequence>
<dbReference type="InterPro" id="IPR012337">
    <property type="entry name" value="RNaseH-like_sf"/>
</dbReference>
<organism evidence="1 2">
    <name type="scientific">Paludibaculum fermentans</name>
    <dbReference type="NCBI Taxonomy" id="1473598"/>
    <lineage>
        <taxon>Bacteria</taxon>
        <taxon>Pseudomonadati</taxon>
        <taxon>Acidobacteriota</taxon>
        <taxon>Terriglobia</taxon>
        <taxon>Bryobacterales</taxon>
        <taxon>Bryobacteraceae</taxon>
        <taxon>Paludibaculum</taxon>
    </lineage>
</organism>
<evidence type="ECO:0000313" key="1">
    <source>
        <dbReference type="EMBL" id="QOY90559.1"/>
    </source>
</evidence>
<dbReference type="KEGG" id="pfer:IRI77_11595"/>
<reference evidence="1 2" key="1">
    <citation type="submission" date="2020-10" db="EMBL/GenBank/DDBJ databases">
        <title>Complete genome sequence of Paludibaculum fermentans P105T, a facultatively anaerobic acidobacterium capable of dissimilatory Fe(III) reduction.</title>
        <authorList>
            <person name="Dedysh S.N."/>
            <person name="Beletsky A.V."/>
            <person name="Kulichevskaya I.S."/>
            <person name="Mardanov A.V."/>
            <person name="Ravin N.V."/>
        </authorList>
    </citation>
    <scope>NUCLEOTIDE SEQUENCE [LARGE SCALE GENOMIC DNA]</scope>
    <source>
        <strain evidence="1 2">P105</strain>
    </source>
</reference>
<dbReference type="SUPFAM" id="SSF53098">
    <property type="entry name" value="Ribonuclease H-like"/>
    <property type="match status" value="1"/>
</dbReference>
<evidence type="ECO:0008006" key="3">
    <source>
        <dbReference type="Google" id="ProtNLM"/>
    </source>
</evidence>
<proteinExistence type="predicted"/>
<gene>
    <name evidence="1" type="ORF">IRI77_11595</name>
</gene>
<protein>
    <recommendedName>
        <fullName evidence="3">Transposase</fullName>
    </recommendedName>
</protein>
<dbReference type="AlphaFoldDB" id="A0A7S7NVI2"/>